<reference evidence="1" key="1">
    <citation type="submission" date="2021-01" db="EMBL/GenBank/DDBJ databases">
        <authorList>
            <person name="Corre E."/>
            <person name="Pelletier E."/>
            <person name="Niang G."/>
            <person name="Scheremetjew M."/>
            <person name="Finn R."/>
            <person name="Kale V."/>
            <person name="Holt S."/>
            <person name="Cochrane G."/>
            <person name="Meng A."/>
            <person name="Brown T."/>
            <person name="Cohen L."/>
        </authorList>
    </citation>
    <scope>NUCLEOTIDE SEQUENCE</scope>
    <source>
        <strain evidence="1">CT5</strain>
    </source>
</reference>
<name>A0A7S3KH54_EUPCR</name>
<evidence type="ECO:0000313" key="1">
    <source>
        <dbReference type="EMBL" id="CAE0382541.1"/>
    </source>
</evidence>
<organism evidence="1">
    <name type="scientific">Euplotes crassus</name>
    <dbReference type="NCBI Taxonomy" id="5936"/>
    <lineage>
        <taxon>Eukaryota</taxon>
        <taxon>Sar</taxon>
        <taxon>Alveolata</taxon>
        <taxon>Ciliophora</taxon>
        <taxon>Intramacronucleata</taxon>
        <taxon>Spirotrichea</taxon>
        <taxon>Hypotrichia</taxon>
        <taxon>Euplotida</taxon>
        <taxon>Euplotidae</taxon>
        <taxon>Moneuplotes</taxon>
    </lineage>
</organism>
<dbReference type="AlphaFoldDB" id="A0A7S3KH54"/>
<gene>
    <name evidence="1" type="ORF">ECRA1380_LOCUS7503</name>
</gene>
<accession>A0A7S3KH54</accession>
<sequence>MSYYYSSYYPYYSSSYRPYYSSLYRGGYYGGYYDRPSTTTTTTYGPYSSSTTTTHYDRGYGYGYPYYRSYYSYPYRNYYDRDHTVTYHYDDPLPVRDVVVEEEEYLTPSRKRTVTRDYGSGYTRVTYSSP</sequence>
<proteinExistence type="predicted"/>
<protein>
    <submittedName>
        <fullName evidence="1">Uncharacterized protein</fullName>
    </submittedName>
</protein>
<dbReference type="EMBL" id="HBIK01015802">
    <property type="protein sequence ID" value="CAE0382541.1"/>
    <property type="molecule type" value="Transcribed_RNA"/>
</dbReference>